<comment type="similarity">
    <text evidence="1">Belongs to the class-I pyridoxal-phosphate-dependent aminotransferase family.</text>
</comment>
<dbReference type="Gene3D" id="3.90.1150.10">
    <property type="entry name" value="Aspartate Aminotransferase, domain 1"/>
    <property type="match status" value="1"/>
</dbReference>
<dbReference type="InterPro" id="IPR015424">
    <property type="entry name" value="PyrdxlP-dep_Trfase"/>
</dbReference>
<accession>A0ABR3YUH0</accession>
<evidence type="ECO:0000256" key="1">
    <source>
        <dbReference type="ARBA" id="ARBA00007441"/>
    </source>
</evidence>
<feature type="domain" description="Aminotransferase class I/classII large" evidence="3">
    <location>
        <begin position="76"/>
        <end position="414"/>
    </location>
</feature>
<evidence type="ECO:0000313" key="4">
    <source>
        <dbReference type="EMBL" id="KAL1891976.1"/>
    </source>
</evidence>
<proteinExistence type="inferred from homology"/>
<protein>
    <recommendedName>
        <fullName evidence="3">Aminotransferase class I/classII large domain-containing protein</fullName>
    </recommendedName>
</protein>
<dbReference type="PROSITE" id="PS00105">
    <property type="entry name" value="AA_TRANSFER_CLASS_1"/>
    <property type="match status" value="1"/>
</dbReference>
<dbReference type="InterPro" id="IPR050478">
    <property type="entry name" value="Ethylene_sulfur-biosynth"/>
</dbReference>
<dbReference type="InterPro" id="IPR004838">
    <property type="entry name" value="NHTrfase_class1_PyrdxlP-BS"/>
</dbReference>
<keyword evidence="5" id="KW-1185">Reference proteome</keyword>
<evidence type="ECO:0000259" key="3">
    <source>
        <dbReference type="Pfam" id="PF00155"/>
    </source>
</evidence>
<dbReference type="EMBL" id="JAWCUI010000048">
    <property type="protein sequence ID" value="KAL1891976.1"/>
    <property type="molecule type" value="Genomic_DNA"/>
</dbReference>
<evidence type="ECO:0000313" key="5">
    <source>
        <dbReference type="Proteomes" id="UP001583186"/>
    </source>
</evidence>
<dbReference type="InterPro" id="IPR015422">
    <property type="entry name" value="PyrdxlP-dep_Trfase_small"/>
</dbReference>
<dbReference type="Pfam" id="PF00155">
    <property type="entry name" value="Aminotran_1_2"/>
    <property type="match status" value="1"/>
</dbReference>
<dbReference type="PANTHER" id="PTHR43795:SF39">
    <property type="entry name" value="AMINOTRANSFERASE CLASS I_CLASSII DOMAIN-CONTAINING PROTEIN"/>
    <property type="match status" value="1"/>
</dbReference>
<dbReference type="Gene3D" id="3.40.640.10">
    <property type="entry name" value="Type I PLP-dependent aspartate aminotransferase-like (Major domain)"/>
    <property type="match status" value="1"/>
</dbReference>
<dbReference type="PRINTS" id="PR00753">
    <property type="entry name" value="ACCSYNTHASE"/>
</dbReference>
<dbReference type="InterPro" id="IPR004839">
    <property type="entry name" value="Aminotransferase_I/II_large"/>
</dbReference>
<reference evidence="4 5" key="1">
    <citation type="journal article" date="2024" name="IMA Fungus">
        <title>IMA Genome - F19 : A genome assembly and annotation guide to empower mycologists, including annotated draft genome sequences of Ceratocystis pirilliformis, Diaporthe australafricana, Fusarium ophioides, Paecilomyces lecythidis, and Sporothrix stenoceras.</title>
        <authorList>
            <person name="Aylward J."/>
            <person name="Wilson A.M."/>
            <person name="Visagie C.M."/>
            <person name="Spraker J."/>
            <person name="Barnes I."/>
            <person name="Buitendag C."/>
            <person name="Ceriani C."/>
            <person name="Del Mar Angel L."/>
            <person name="du Plessis D."/>
            <person name="Fuchs T."/>
            <person name="Gasser K."/>
            <person name="Kramer D."/>
            <person name="Li W."/>
            <person name="Munsamy K."/>
            <person name="Piso A."/>
            <person name="Price J.L."/>
            <person name="Sonnekus B."/>
            <person name="Thomas C."/>
            <person name="van der Nest A."/>
            <person name="van Dijk A."/>
            <person name="van Heerden A."/>
            <person name="van Vuuren N."/>
            <person name="Yilmaz N."/>
            <person name="Duong T.A."/>
            <person name="van der Merwe N.A."/>
            <person name="Wingfield M.J."/>
            <person name="Wingfield B.D."/>
        </authorList>
    </citation>
    <scope>NUCLEOTIDE SEQUENCE [LARGE SCALE GENOMIC DNA]</scope>
    <source>
        <strain evidence="4 5">CMW 5346</strain>
    </source>
</reference>
<gene>
    <name evidence="4" type="ORF">Sste5346_007320</name>
</gene>
<keyword evidence="2" id="KW-0663">Pyridoxal phosphate</keyword>
<comment type="caution">
    <text evidence="4">The sequence shown here is derived from an EMBL/GenBank/DDBJ whole genome shotgun (WGS) entry which is preliminary data.</text>
</comment>
<dbReference type="Proteomes" id="UP001583186">
    <property type="component" value="Unassembled WGS sequence"/>
</dbReference>
<sequence length="426" mass="46858">MSLSTRGAASAASLAIPWRFAPGSNPPYDADTNPEGVVSFGTAENHLMIGELHDFVQKKVDFPKKVYTYRYSTLGGEEFPVALAAYINNYFSPVKPVLPKQIITAAALTSIHELLGLSLADPGDGILVGRPVYGRFELDFGNTAGLKMVYADMHGVDAFSTDVVAKFQERLDAAKAEGVNIRALLIVNPNNPLGVAYPAGTLRAIMKFCESNELHLISDEVYALSTYRLDDGHDVPFTSVLAADTGDLISADRLHVLYGMSKDFAAAGLRLGSLITRNIELRHAVICNMRFHNPSGVSLAIATTLLEDREFVASFIEKSGARLRDSRLYTMSVLDAVGIKYQRGNAGFFMYIDLLPWLPTKTENNDNPDFILAQRLLDSGVGLHPCEEHAEKAGQFRLVFSQERRTLEEGLRRLTTVLKTIEQERV</sequence>
<dbReference type="InterPro" id="IPR015421">
    <property type="entry name" value="PyrdxlP-dep_Trfase_major"/>
</dbReference>
<dbReference type="PANTHER" id="PTHR43795">
    <property type="entry name" value="BIFUNCTIONAL ASPARTATE AMINOTRANSFERASE AND GLUTAMATE/ASPARTATE-PREPHENATE AMINOTRANSFERASE-RELATED"/>
    <property type="match status" value="1"/>
</dbReference>
<dbReference type="CDD" id="cd00609">
    <property type="entry name" value="AAT_like"/>
    <property type="match status" value="1"/>
</dbReference>
<dbReference type="SUPFAM" id="SSF53383">
    <property type="entry name" value="PLP-dependent transferases"/>
    <property type="match status" value="1"/>
</dbReference>
<evidence type="ECO:0000256" key="2">
    <source>
        <dbReference type="ARBA" id="ARBA00022898"/>
    </source>
</evidence>
<organism evidence="4 5">
    <name type="scientific">Sporothrix stenoceras</name>
    <dbReference type="NCBI Taxonomy" id="5173"/>
    <lineage>
        <taxon>Eukaryota</taxon>
        <taxon>Fungi</taxon>
        <taxon>Dikarya</taxon>
        <taxon>Ascomycota</taxon>
        <taxon>Pezizomycotina</taxon>
        <taxon>Sordariomycetes</taxon>
        <taxon>Sordariomycetidae</taxon>
        <taxon>Ophiostomatales</taxon>
        <taxon>Ophiostomataceae</taxon>
        <taxon>Sporothrix</taxon>
    </lineage>
</organism>
<name>A0ABR3YUH0_9PEZI</name>